<dbReference type="AlphaFoldDB" id="A0A137NPV7"/>
<protein>
    <recommendedName>
        <fullName evidence="3">F-box domain-containing protein</fullName>
    </recommendedName>
</protein>
<reference evidence="1 2" key="1">
    <citation type="journal article" date="2015" name="Genome Biol. Evol.">
        <title>Phylogenomic analyses indicate that early fungi evolved digesting cell walls of algal ancestors of land plants.</title>
        <authorList>
            <person name="Chang Y."/>
            <person name="Wang S."/>
            <person name="Sekimoto S."/>
            <person name="Aerts A.L."/>
            <person name="Choi C."/>
            <person name="Clum A."/>
            <person name="LaButti K.M."/>
            <person name="Lindquist E.A."/>
            <person name="Yee Ngan C."/>
            <person name="Ohm R.A."/>
            <person name="Salamov A.A."/>
            <person name="Grigoriev I.V."/>
            <person name="Spatafora J.W."/>
            <person name="Berbee M.L."/>
        </authorList>
    </citation>
    <scope>NUCLEOTIDE SEQUENCE [LARGE SCALE GENOMIC DNA]</scope>
    <source>
        <strain evidence="1 2">NRRL 28638</strain>
    </source>
</reference>
<accession>A0A137NPV7</accession>
<sequence>VNNKVFNKLDWINIFLLKIFQDYFNLKELQELSKLSKLTRLKLNPVLFKSIRLLRYTNRVRDSKPIRTFNVKSFEKLSWIAVKDEDEAEKSLNVKKSLTDINSQLQDVKRFANSIFIYDIKRSGYYLYPILANFVNLSVLKIHCCVIQYSIFQKLGECFPKLKAFDLYKVALSKESTSSIDSNEIIFPVNLNYLSIWCVEVTDISIFAEPYDIVFYSHGFDPRFKFSLPNIYLPSLKKLQFLRCSVNNNIIEEFLKTNPELEQLSIDNFSPGISRYFNSIKSLQVDQLDKINDLENLITCQNIKTLKINIENNDCYDKFEKVCLMCPSVEFLHLNIIDIVNYQDAFNTYLVPISKRLPNLKTVELPIYDTNSELLDINHLPQIEKIIFEHDSVPYLDIKFEKNPKLKEIEFRATYDYVDKEKFLEKYNAIQIGSLSFLSKRLKDTTLTIKIINCLNINKTLVIDLNDNSYKLNQVL</sequence>
<dbReference type="Gene3D" id="3.80.10.10">
    <property type="entry name" value="Ribonuclease Inhibitor"/>
    <property type="match status" value="1"/>
</dbReference>
<name>A0A137NPV7_CONC2</name>
<dbReference type="Proteomes" id="UP000070444">
    <property type="component" value="Unassembled WGS sequence"/>
</dbReference>
<dbReference type="SUPFAM" id="SSF52047">
    <property type="entry name" value="RNI-like"/>
    <property type="match status" value="1"/>
</dbReference>
<dbReference type="InterPro" id="IPR032675">
    <property type="entry name" value="LRR_dom_sf"/>
</dbReference>
<keyword evidence="2" id="KW-1185">Reference proteome</keyword>
<feature type="non-terminal residue" evidence="1">
    <location>
        <position position="1"/>
    </location>
</feature>
<evidence type="ECO:0000313" key="1">
    <source>
        <dbReference type="EMBL" id="KXN64777.1"/>
    </source>
</evidence>
<proteinExistence type="predicted"/>
<dbReference type="EMBL" id="KQ965184">
    <property type="protein sequence ID" value="KXN64777.1"/>
    <property type="molecule type" value="Genomic_DNA"/>
</dbReference>
<evidence type="ECO:0008006" key="3">
    <source>
        <dbReference type="Google" id="ProtNLM"/>
    </source>
</evidence>
<evidence type="ECO:0000313" key="2">
    <source>
        <dbReference type="Proteomes" id="UP000070444"/>
    </source>
</evidence>
<organism evidence="1 2">
    <name type="scientific">Conidiobolus coronatus (strain ATCC 28846 / CBS 209.66 / NRRL 28638)</name>
    <name type="common">Delacroixia coronata</name>
    <dbReference type="NCBI Taxonomy" id="796925"/>
    <lineage>
        <taxon>Eukaryota</taxon>
        <taxon>Fungi</taxon>
        <taxon>Fungi incertae sedis</taxon>
        <taxon>Zoopagomycota</taxon>
        <taxon>Entomophthoromycotina</taxon>
        <taxon>Entomophthoromycetes</taxon>
        <taxon>Entomophthorales</taxon>
        <taxon>Ancylistaceae</taxon>
        <taxon>Conidiobolus</taxon>
    </lineage>
</organism>
<gene>
    <name evidence="1" type="ORF">CONCODRAFT_170411</name>
</gene>